<organism evidence="3 4">
    <name type="scientific">Artemia franciscana</name>
    <name type="common">Brine shrimp</name>
    <name type="synonym">Artemia sanfranciscana</name>
    <dbReference type="NCBI Taxonomy" id="6661"/>
    <lineage>
        <taxon>Eukaryota</taxon>
        <taxon>Metazoa</taxon>
        <taxon>Ecdysozoa</taxon>
        <taxon>Arthropoda</taxon>
        <taxon>Crustacea</taxon>
        <taxon>Branchiopoda</taxon>
        <taxon>Anostraca</taxon>
        <taxon>Artemiidae</taxon>
        <taxon>Artemia</taxon>
    </lineage>
</organism>
<sequence length="544" mass="61905">MEKNVSREDNKYVNSFSKEMSQLKKDNKAKASEEKIFVSSINETPRCREEKSEIKKKISNSRKIQNTEPKTDGENKKKENPSDKENVTEKENTSEEENVLLPAEPDHGETNHQIHIQNFGLVAHEPILPTAEKIIKNDDCSDTRQSREPLGMGENITVEEPDHGETNHQIHIQKSGLVAHEPILPIAEKIIKNDDCSDTRQSKETLGMEENIIVEDSNVMDKVNVDDANSKNCESVSSTVRKNVKDEDRSDIRKSLTADFHAEYAFHVLKKLGKHTGMVIHIMENLTTFTPIVIDNFINNVNCHLPLGSTTLTNFCRELLLQKSDSVDGHSASQIKRKYCYVANDFDKEYTNYMAKKSRMARLITECKTKNYALPNGEKITVGEERVLCLEALFKPHLVGIDCPGFDQMIHDCIKKCSIDNRKDLYGNIILTGDDISPGTAKRIMKSLEDKVPKSVEVCVTALSDESGLIENEKNPLKRENENVTATFVEKSKCWFENNVALFKNRKNKSFKYKKLTLLKPEILENKNTEMKTDQGKQNERLDD</sequence>
<accession>A0AA88I9U0</accession>
<evidence type="ECO:0000256" key="2">
    <source>
        <dbReference type="SAM" id="MobiDB-lite"/>
    </source>
</evidence>
<keyword evidence="4" id="KW-1185">Reference proteome</keyword>
<dbReference type="EMBL" id="JAVRJZ010000001">
    <property type="protein sequence ID" value="KAK2726955.1"/>
    <property type="molecule type" value="Genomic_DNA"/>
</dbReference>
<evidence type="ECO:0000313" key="4">
    <source>
        <dbReference type="Proteomes" id="UP001187531"/>
    </source>
</evidence>
<reference evidence="3" key="1">
    <citation type="submission" date="2023-07" db="EMBL/GenBank/DDBJ databases">
        <title>Chromosome-level genome assembly of Artemia franciscana.</title>
        <authorList>
            <person name="Jo E."/>
        </authorList>
    </citation>
    <scope>NUCLEOTIDE SEQUENCE</scope>
    <source>
        <tissue evidence="3">Whole body</tissue>
    </source>
</reference>
<dbReference type="InterPro" id="IPR043129">
    <property type="entry name" value="ATPase_NBD"/>
</dbReference>
<feature type="compositionally biased region" description="Basic and acidic residues" evidence="2">
    <location>
        <begin position="69"/>
        <end position="93"/>
    </location>
</feature>
<evidence type="ECO:0000313" key="3">
    <source>
        <dbReference type="EMBL" id="KAK2726955.1"/>
    </source>
</evidence>
<name>A0AA88I9U0_ARTSF</name>
<dbReference type="Gene3D" id="3.90.640.10">
    <property type="entry name" value="Actin, Chain A, domain 4"/>
    <property type="match status" value="1"/>
</dbReference>
<gene>
    <name evidence="3" type="ORF">QYM36_007706</name>
</gene>
<comment type="caution">
    <text evidence="3">The sequence shown here is derived from an EMBL/GenBank/DDBJ whole genome shotgun (WGS) entry which is preliminary data.</text>
</comment>
<evidence type="ECO:0000256" key="1">
    <source>
        <dbReference type="RuleBase" id="RU000487"/>
    </source>
</evidence>
<dbReference type="AlphaFoldDB" id="A0AA88I9U0"/>
<feature type="region of interest" description="Disordered" evidence="2">
    <location>
        <begin position="20"/>
        <end position="97"/>
    </location>
</feature>
<protein>
    <submittedName>
        <fullName evidence="3">Uncharacterized protein</fullName>
    </submittedName>
</protein>
<dbReference type="Pfam" id="PF00022">
    <property type="entry name" value="Actin"/>
    <property type="match status" value="1"/>
</dbReference>
<dbReference type="PANTHER" id="PTHR11937">
    <property type="entry name" value="ACTIN"/>
    <property type="match status" value="1"/>
</dbReference>
<feature type="compositionally biased region" description="Basic and acidic residues" evidence="2">
    <location>
        <begin position="21"/>
        <end position="36"/>
    </location>
</feature>
<comment type="similarity">
    <text evidence="1">Belongs to the actin family.</text>
</comment>
<feature type="compositionally biased region" description="Basic and acidic residues" evidence="2">
    <location>
        <begin position="45"/>
        <end position="56"/>
    </location>
</feature>
<dbReference type="Proteomes" id="UP001187531">
    <property type="component" value="Unassembled WGS sequence"/>
</dbReference>
<dbReference type="SUPFAM" id="SSF53067">
    <property type="entry name" value="Actin-like ATPase domain"/>
    <property type="match status" value="1"/>
</dbReference>
<dbReference type="Gene3D" id="3.30.420.40">
    <property type="match status" value="1"/>
</dbReference>
<dbReference type="SMART" id="SM00268">
    <property type="entry name" value="ACTIN"/>
    <property type="match status" value="1"/>
</dbReference>
<proteinExistence type="inferred from homology"/>
<dbReference type="InterPro" id="IPR004000">
    <property type="entry name" value="Actin"/>
</dbReference>